<evidence type="ECO:0000313" key="4">
    <source>
        <dbReference type="Proteomes" id="UP000580250"/>
    </source>
</evidence>
<keyword evidence="2" id="KW-1133">Transmembrane helix</keyword>
<reference evidence="3 4" key="1">
    <citation type="submission" date="2020-08" db="EMBL/GenBank/DDBJ databases">
        <authorList>
            <person name="Koutsovoulos G."/>
            <person name="Danchin GJ E."/>
        </authorList>
    </citation>
    <scope>NUCLEOTIDE SEQUENCE [LARGE SCALE GENOMIC DNA]</scope>
</reference>
<feature type="transmembrane region" description="Helical" evidence="2">
    <location>
        <begin position="206"/>
        <end position="226"/>
    </location>
</feature>
<keyword evidence="2" id="KW-0472">Membrane</keyword>
<feature type="transmembrane region" description="Helical" evidence="2">
    <location>
        <begin position="173"/>
        <end position="200"/>
    </location>
</feature>
<evidence type="ECO:0000256" key="1">
    <source>
        <dbReference type="SAM" id="Coils"/>
    </source>
</evidence>
<accession>A0A6V7XJF7</accession>
<protein>
    <submittedName>
        <fullName evidence="3">Uncharacterized protein</fullName>
    </submittedName>
</protein>
<keyword evidence="2" id="KW-0812">Transmembrane</keyword>
<evidence type="ECO:0000256" key="2">
    <source>
        <dbReference type="SAM" id="Phobius"/>
    </source>
</evidence>
<feature type="coiled-coil region" evidence="1">
    <location>
        <begin position="113"/>
        <end position="154"/>
    </location>
</feature>
<sequence length="236" mass="26133">MAPNSEGLKNVLNELGNTIEFRINGIPYNVENVEPEVTEEIFQGYNDWQRDNNQDNNQNNENNVVEGNGQELVAIEQGNGNDNAGDPADEPEENIGFENLTIDEKLGKIFMECRKLKKEVKECKKTIKTLKSDISKLESENNKINEEKEELYKNFCKTNAACIKYKKGTNTGFGSFIGGGFAVVIPLLLKYIGVASLFSFPVGGQMYVGFTIFGGVVGGIIGRMCTSNKPKISIKK</sequence>
<gene>
    <name evidence="3" type="ORF">MENT_LOCUS52819</name>
</gene>
<dbReference type="EMBL" id="CAJEWN010001696">
    <property type="protein sequence ID" value="CAD2199434.1"/>
    <property type="molecule type" value="Genomic_DNA"/>
</dbReference>
<name>A0A6V7XJF7_MELEN</name>
<keyword evidence="1" id="KW-0175">Coiled coil</keyword>
<dbReference type="AlphaFoldDB" id="A0A6V7XJF7"/>
<organism evidence="3 4">
    <name type="scientific">Meloidogyne enterolobii</name>
    <name type="common">Root-knot nematode worm</name>
    <name type="synonym">Meloidogyne mayaguensis</name>
    <dbReference type="NCBI Taxonomy" id="390850"/>
    <lineage>
        <taxon>Eukaryota</taxon>
        <taxon>Metazoa</taxon>
        <taxon>Ecdysozoa</taxon>
        <taxon>Nematoda</taxon>
        <taxon>Chromadorea</taxon>
        <taxon>Rhabditida</taxon>
        <taxon>Tylenchina</taxon>
        <taxon>Tylenchomorpha</taxon>
        <taxon>Tylenchoidea</taxon>
        <taxon>Meloidogynidae</taxon>
        <taxon>Meloidogyninae</taxon>
        <taxon>Meloidogyne</taxon>
    </lineage>
</organism>
<proteinExistence type="predicted"/>
<dbReference type="Proteomes" id="UP000580250">
    <property type="component" value="Unassembled WGS sequence"/>
</dbReference>
<comment type="caution">
    <text evidence="3">The sequence shown here is derived from an EMBL/GenBank/DDBJ whole genome shotgun (WGS) entry which is preliminary data.</text>
</comment>
<evidence type="ECO:0000313" key="3">
    <source>
        <dbReference type="EMBL" id="CAD2199434.1"/>
    </source>
</evidence>